<proteinExistence type="predicted"/>
<dbReference type="Proteomes" id="UP001218188">
    <property type="component" value="Unassembled WGS sequence"/>
</dbReference>
<gene>
    <name evidence="2" type="ORF">C8F04DRAFT_1193678</name>
</gene>
<reference evidence="2" key="1">
    <citation type="submission" date="2023-03" db="EMBL/GenBank/DDBJ databases">
        <title>Massive genome expansion in bonnet fungi (Mycena s.s.) driven by repeated elements and novel gene families across ecological guilds.</title>
        <authorList>
            <consortium name="Lawrence Berkeley National Laboratory"/>
            <person name="Harder C.B."/>
            <person name="Miyauchi S."/>
            <person name="Viragh M."/>
            <person name="Kuo A."/>
            <person name="Thoen E."/>
            <person name="Andreopoulos B."/>
            <person name="Lu D."/>
            <person name="Skrede I."/>
            <person name="Drula E."/>
            <person name="Henrissat B."/>
            <person name="Morin E."/>
            <person name="Kohler A."/>
            <person name="Barry K."/>
            <person name="LaButti K."/>
            <person name="Morin E."/>
            <person name="Salamov A."/>
            <person name="Lipzen A."/>
            <person name="Mereny Z."/>
            <person name="Hegedus B."/>
            <person name="Baldrian P."/>
            <person name="Stursova M."/>
            <person name="Weitz H."/>
            <person name="Taylor A."/>
            <person name="Grigoriev I.V."/>
            <person name="Nagy L.G."/>
            <person name="Martin F."/>
            <person name="Kauserud H."/>
        </authorList>
    </citation>
    <scope>NUCLEOTIDE SEQUENCE</scope>
    <source>
        <strain evidence="2">CBHHK200</strain>
    </source>
</reference>
<feature type="compositionally biased region" description="Gly residues" evidence="1">
    <location>
        <begin position="410"/>
        <end position="440"/>
    </location>
</feature>
<feature type="compositionally biased region" description="Gly residues" evidence="1">
    <location>
        <begin position="448"/>
        <end position="468"/>
    </location>
</feature>
<name>A0AAD6SCV8_9AGAR</name>
<dbReference type="EMBL" id="JARJCM010000192">
    <property type="protein sequence ID" value="KAJ7023217.1"/>
    <property type="molecule type" value="Genomic_DNA"/>
</dbReference>
<feature type="region of interest" description="Disordered" evidence="1">
    <location>
        <begin position="400"/>
        <end position="527"/>
    </location>
</feature>
<keyword evidence="3" id="KW-1185">Reference proteome</keyword>
<feature type="region of interest" description="Disordered" evidence="1">
    <location>
        <begin position="1"/>
        <end position="40"/>
    </location>
</feature>
<feature type="compositionally biased region" description="Basic and acidic residues" evidence="1">
    <location>
        <begin position="23"/>
        <end position="37"/>
    </location>
</feature>
<evidence type="ECO:0000256" key="1">
    <source>
        <dbReference type="SAM" id="MobiDB-lite"/>
    </source>
</evidence>
<sequence>MEASQKKTTGRARAPRTAVAAGKPERSRRSHKKEGVKPGKVPWIHGTKLAFFTKRVDEWRAESAAGSVSVARWYTRITNLYLLKYGHNMADDEDLAEDVPDPTNPDEKLPDSDDLSEEEANRRSENALRIRGRIAAWYCRTYRTVEQSDKQLFASILGDSENRGPDYPRKPQEIHFYSRKYYDERVKARFERTWKVEVERAEALGQSSEDLKEIKVRNRVTKEVFEEESEDFRAELKLAVEAEHKAAIRAWELTRVETPTRTPAEINAALKNAGFYLEPLAEAIATKFMLNCSILICGPVGRGGAIEVRSVHAGTTRGLSQQKWFQFDPKGYGETEKSMILFSERCFSEEECRARAPDESASASGPAADGVSSSPGEPARASGPVLLRGPVVAGANAGDAARNANASGGESSGAGSGGAGGGHEGGAGGVDEGGAGGVDEGGAEGGDEGGAGGGDEGGAGGGDEGGAEGGDKGGAEGGDEGGAEGGDEGGAGGGRQGEGEGGKGGGAGGAEKGDGEGREDGESEGHSAWRQLVSEEWHPETRKAYSVFWRGREEFGVVWGDCVGTWVELERASGFNNDGGQLTADHRPKPVSDFLGKGRRWETLMPVGRVGSKGEGATYASKWWKWWAEITEGKGAGKLATMYGRTGFMLVLGSLLWWGMEKRGPAWEEAAKAVTRVMREVVASGKIVAKEKAVVEERKQADDYDEEEDNDGEDEEGGRGRVTRAKKQRKAGKDAELTEAAAKKRGRKRA</sequence>
<organism evidence="2 3">
    <name type="scientific">Mycena alexandri</name>
    <dbReference type="NCBI Taxonomy" id="1745969"/>
    <lineage>
        <taxon>Eukaryota</taxon>
        <taxon>Fungi</taxon>
        <taxon>Dikarya</taxon>
        <taxon>Basidiomycota</taxon>
        <taxon>Agaricomycotina</taxon>
        <taxon>Agaricomycetes</taxon>
        <taxon>Agaricomycetidae</taxon>
        <taxon>Agaricales</taxon>
        <taxon>Marasmiineae</taxon>
        <taxon>Mycenaceae</taxon>
        <taxon>Mycena</taxon>
    </lineage>
</organism>
<dbReference type="AlphaFoldDB" id="A0AAD6SCV8"/>
<dbReference type="PANTHER" id="PTHR40903:SF1">
    <property type="entry name" value="HYPHALLY REGULATED CELL WALL PROTEIN 3"/>
    <property type="match status" value="1"/>
</dbReference>
<feature type="compositionally biased region" description="Acidic residues" evidence="1">
    <location>
        <begin position="477"/>
        <end position="487"/>
    </location>
</feature>
<accession>A0AAD6SCV8</accession>
<evidence type="ECO:0000313" key="3">
    <source>
        <dbReference type="Proteomes" id="UP001218188"/>
    </source>
</evidence>
<feature type="region of interest" description="Disordered" evidence="1">
    <location>
        <begin position="695"/>
        <end position="750"/>
    </location>
</feature>
<protein>
    <submittedName>
        <fullName evidence="2">Uncharacterized protein</fullName>
    </submittedName>
</protein>
<feature type="compositionally biased region" description="Acidic residues" evidence="1">
    <location>
        <begin position="703"/>
        <end position="716"/>
    </location>
</feature>
<feature type="region of interest" description="Disordered" evidence="1">
    <location>
        <begin position="357"/>
        <end position="384"/>
    </location>
</feature>
<dbReference type="PANTHER" id="PTHR40903">
    <property type="entry name" value="GLYCINE-RICH CELL WALL STRUCTURAL PROTEIN 1-LIKE"/>
    <property type="match status" value="1"/>
</dbReference>
<evidence type="ECO:0000313" key="2">
    <source>
        <dbReference type="EMBL" id="KAJ7023217.1"/>
    </source>
</evidence>
<feature type="compositionally biased region" description="Low complexity" evidence="1">
    <location>
        <begin position="400"/>
        <end position="409"/>
    </location>
</feature>
<comment type="caution">
    <text evidence="2">The sequence shown here is derived from an EMBL/GenBank/DDBJ whole genome shotgun (WGS) entry which is preliminary data.</text>
</comment>
<feature type="compositionally biased region" description="Basic residues" evidence="1">
    <location>
        <begin position="721"/>
        <end position="730"/>
    </location>
</feature>
<feature type="compositionally biased region" description="Basic and acidic residues" evidence="1">
    <location>
        <begin position="511"/>
        <end position="527"/>
    </location>
</feature>
<feature type="region of interest" description="Disordered" evidence="1">
    <location>
        <begin position="93"/>
        <end position="123"/>
    </location>
</feature>